<organism evidence="1 2">
    <name type="scientific">Sphingomonas hominis</name>
    <dbReference type="NCBI Taxonomy" id="2741495"/>
    <lineage>
        <taxon>Bacteria</taxon>
        <taxon>Pseudomonadati</taxon>
        <taxon>Pseudomonadota</taxon>
        <taxon>Alphaproteobacteria</taxon>
        <taxon>Sphingomonadales</taxon>
        <taxon>Sphingomonadaceae</taxon>
        <taxon>Sphingomonas</taxon>
    </lineage>
</organism>
<name>A0ABX2JLW1_9SPHN</name>
<dbReference type="Gene3D" id="3.90.550.20">
    <property type="match status" value="1"/>
</dbReference>
<dbReference type="PANTHER" id="PTHR31834:SF1">
    <property type="entry name" value="INITIATION-SPECIFIC ALPHA-1,6-MANNOSYLTRANSFERASE"/>
    <property type="match status" value="1"/>
</dbReference>
<gene>
    <name evidence="1" type="ORF">HRV97_16815</name>
</gene>
<keyword evidence="2" id="KW-1185">Reference proteome</keyword>
<dbReference type="SUPFAM" id="SSF53448">
    <property type="entry name" value="Nucleotide-diphospho-sugar transferases"/>
    <property type="match status" value="1"/>
</dbReference>
<comment type="caution">
    <text evidence="1">The sequence shown here is derived from an EMBL/GenBank/DDBJ whole genome shotgun (WGS) entry which is preliminary data.</text>
</comment>
<evidence type="ECO:0000313" key="1">
    <source>
        <dbReference type="EMBL" id="NTS66804.1"/>
    </source>
</evidence>
<dbReference type="Pfam" id="PF04488">
    <property type="entry name" value="Gly_transf_sug"/>
    <property type="match status" value="1"/>
</dbReference>
<sequence>MHDSVGGPALNGMERAEQAIPRIVHQVAIGYRVPDSLMAVRERLRVANPEWEFRLLDGDAVERFVADAYGSAMLDRYRRIGPAYDVARADLARYLLLYRLGGVYLDLKSTADRPLDAVVRSEDRFILSQWRNQRGQEHFTWGLHPGLDDVAGGALQQWFIASAPGHPFLAAVIREVSNRIDRYDPWRDGVGGSGVFAVTGPVAYTRAIWPIRHLHPHRLLRDETEAGLVYSAAGGLAHRTLTATHYARRREPVVGPPRLGIAAAALPAWQHLKDRSWVWRLRWRRALAAGGRVWDEAR</sequence>
<reference evidence="1 2" key="1">
    <citation type="submission" date="2020-06" db="EMBL/GenBank/DDBJ databases">
        <title>Sphingomonas hominis sp. nov., a member of the Sphingomonas, isolated from the hair of a 22-year-old girl.</title>
        <authorList>
            <person name="Zhang D.-F."/>
            <person name="Cui X.-W."/>
        </authorList>
    </citation>
    <scope>NUCLEOTIDE SEQUENCE [LARGE SCALE GENOMIC DNA]</scope>
    <source>
        <strain evidence="1 2">HHU CXW</strain>
    </source>
</reference>
<evidence type="ECO:0000313" key="2">
    <source>
        <dbReference type="Proteomes" id="UP000621447"/>
    </source>
</evidence>
<proteinExistence type="predicted"/>
<dbReference type="InterPro" id="IPR029044">
    <property type="entry name" value="Nucleotide-diphossugar_trans"/>
</dbReference>
<dbReference type="EMBL" id="JABULH010000017">
    <property type="protein sequence ID" value="NTS66804.1"/>
    <property type="molecule type" value="Genomic_DNA"/>
</dbReference>
<protein>
    <recommendedName>
        <fullName evidence="3">Glycosyltransferase</fullName>
    </recommendedName>
</protein>
<dbReference type="RefSeq" id="WP_174195285.1">
    <property type="nucleotide sequence ID" value="NZ_JABULH010000017.1"/>
</dbReference>
<dbReference type="PANTHER" id="PTHR31834">
    <property type="entry name" value="INITIATION-SPECIFIC ALPHA-1,6-MANNOSYLTRANSFERASE"/>
    <property type="match status" value="1"/>
</dbReference>
<accession>A0ABX2JLW1</accession>
<dbReference type="InterPro" id="IPR039367">
    <property type="entry name" value="Och1-like"/>
</dbReference>
<dbReference type="InterPro" id="IPR007577">
    <property type="entry name" value="GlycoTrfase_DXD_sugar-bd_CS"/>
</dbReference>
<dbReference type="Proteomes" id="UP000621447">
    <property type="component" value="Unassembled WGS sequence"/>
</dbReference>
<evidence type="ECO:0008006" key="3">
    <source>
        <dbReference type="Google" id="ProtNLM"/>
    </source>
</evidence>